<name>A0AAU7JC83_9HYPH</name>
<sequence length="134" mass="13937">MSRWDISKSVDRGGAPDLARIRALEPRARLGGVDQPTQPRPAGVVAARPRAAAAAPAAQSMRLASGDLGPLARSSDALIADLSRIEISLSRLGARQPQDAHSIEIGSSALREVVRRMKLVVTAADALVAGDLSA</sequence>
<gene>
    <name evidence="1" type="ORF">ABEG18_20070</name>
</gene>
<dbReference type="EMBL" id="CP157484">
    <property type="protein sequence ID" value="XBO37993.1"/>
    <property type="molecule type" value="Genomic_DNA"/>
</dbReference>
<proteinExistence type="predicted"/>
<organism evidence="1">
    <name type="scientific">Alsobacter sp. KACC 23698</name>
    <dbReference type="NCBI Taxonomy" id="3149229"/>
    <lineage>
        <taxon>Bacteria</taxon>
        <taxon>Pseudomonadati</taxon>
        <taxon>Pseudomonadota</taxon>
        <taxon>Alphaproteobacteria</taxon>
        <taxon>Hyphomicrobiales</taxon>
        <taxon>Alsobacteraceae</taxon>
        <taxon>Alsobacter</taxon>
    </lineage>
</organism>
<dbReference type="RefSeq" id="WP_406854819.1">
    <property type="nucleotide sequence ID" value="NZ_CP157484.1"/>
</dbReference>
<reference evidence="1" key="1">
    <citation type="submission" date="2024-05" db="EMBL/GenBank/DDBJ databases">
        <authorList>
            <person name="Kim S."/>
            <person name="Heo J."/>
            <person name="Choi H."/>
            <person name="Choi Y."/>
            <person name="Kwon S.-W."/>
            <person name="Kim Y."/>
        </authorList>
    </citation>
    <scope>NUCLEOTIDE SEQUENCE</scope>
    <source>
        <strain evidence="1">KACC 23698</strain>
    </source>
</reference>
<accession>A0AAU7JC83</accession>
<evidence type="ECO:0000313" key="1">
    <source>
        <dbReference type="EMBL" id="XBO37993.1"/>
    </source>
</evidence>
<dbReference type="AlphaFoldDB" id="A0AAU7JC83"/>
<protein>
    <submittedName>
        <fullName evidence="1">Uncharacterized protein</fullName>
    </submittedName>
</protein>